<evidence type="ECO:0000259" key="2">
    <source>
        <dbReference type="PROSITE" id="PS51841"/>
    </source>
</evidence>
<dbReference type="InterPro" id="IPR036415">
    <property type="entry name" value="Lamin_tail_dom_sf"/>
</dbReference>
<proteinExistence type="predicted"/>
<feature type="domain" description="LTD" evidence="2">
    <location>
        <begin position="83"/>
        <end position="201"/>
    </location>
</feature>
<reference evidence="3 4" key="1">
    <citation type="submission" date="2011-02" db="EMBL/GenBank/DDBJ databases">
        <title>The Genome Sequence of Sphaeroforma arctica JP610.</title>
        <authorList>
            <consortium name="The Broad Institute Genome Sequencing Platform"/>
            <person name="Russ C."/>
            <person name="Cuomo C."/>
            <person name="Young S.K."/>
            <person name="Zeng Q."/>
            <person name="Gargeya S."/>
            <person name="Alvarado L."/>
            <person name="Berlin A."/>
            <person name="Chapman S.B."/>
            <person name="Chen Z."/>
            <person name="Freedman E."/>
            <person name="Gellesch M."/>
            <person name="Goldberg J."/>
            <person name="Griggs A."/>
            <person name="Gujja S."/>
            <person name="Heilman E."/>
            <person name="Heiman D."/>
            <person name="Howarth C."/>
            <person name="Mehta T."/>
            <person name="Neiman D."/>
            <person name="Pearson M."/>
            <person name="Roberts A."/>
            <person name="Saif S."/>
            <person name="Shea T."/>
            <person name="Shenoy N."/>
            <person name="Sisk P."/>
            <person name="Stolte C."/>
            <person name="Sykes S."/>
            <person name="White J."/>
            <person name="Yandava C."/>
            <person name="Burger G."/>
            <person name="Gray M.W."/>
            <person name="Holland P.W.H."/>
            <person name="King N."/>
            <person name="Lang F.B.F."/>
            <person name="Roger A.J."/>
            <person name="Ruiz-Trillo I."/>
            <person name="Haas B."/>
            <person name="Nusbaum C."/>
            <person name="Birren B."/>
        </authorList>
    </citation>
    <scope>NUCLEOTIDE SEQUENCE [LARGE SCALE GENOMIC DNA]</scope>
    <source>
        <strain evidence="3 4">JP610</strain>
    </source>
</reference>
<evidence type="ECO:0000313" key="4">
    <source>
        <dbReference type="Proteomes" id="UP000054560"/>
    </source>
</evidence>
<dbReference type="PANTHER" id="PTHR40050:SF1">
    <property type="entry name" value="INNER SPORE COAT PROTEIN H"/>
    <property type="match status" value="1"/>
</dbReference>
<dbReference type="PANTHER" id="PTHR40050">
    <property type="entry name" value="INNER SPORE COAT PROTEIN H"/>
    <property type="match status" value="1"/>
</dbReference>
<evidence type="ECO:0000256" key="1">
    <source>
        <dbReference type="SAM" id="SignalP"/>
    </source>
</evidence>
<organism evidence="3 4">
    <name type="scientific">Sphaeroforma arctica JP610</name>
    <dbReference type="NCBI Taxonomy" id="667725"/>
    <lineage>
        <taxon>Eukaryota</taxon>
        <taxon>Ichthyosporea</taxon>
        <taxon>Ichthyophonida</taxon>
        <taxon>Sphaeroforma</taxon>
    </lineage>
</organism>
<dbReference type="Pfam" id="PF00932">
    <property type="entry name" value="LTD"/>
    <property type="match status" value="1"/>
</dbReference>
<dbReference type="InterPro" id="IPR014867">
    <property type="entry name" value="Spore_coat_CotH_CotH2/3/7"/>
</dbReference>
<feature type="chain" id="PRO_5005538943" description="LTD domain-containing protein" evidence="1">
    <location>
        <begin position="23"/>
        <end position="857"/>
    </location>
</feature>
<keyword evidence="4" id="KW-1185">Reference proteome</keyword>
<dbReference type="PROSITE" id="PS51841">
    <property type="entry name" value="LTD"/>
    <property type="match status" value="1"/>
</dbReference>
<evidence type="ECO:0000313" key="3">
    <source>
        <dbReference type="EMBL" id="KNC82607.1"/>
    </source>
</evidence>
<accession>A0A0L0G0I2</accession>
<dbReference type="AlphaFoldDB" id="A0A0L0G0I2"/>
<protein>
    <recommendedName>
        <fullName evidence="2">LTD domain-containing protein</fullName>
    </recommendedName>
</protein>
<sequence length="857" mass="96475">MLSSQTLQCIAIWLSAMSSGLAQPVGTAMTTEASTSAPVNSTEGLNVTAYAEEPSLPIPTATLNTTVGSTLVSENSALAPTATSNSVPVSSTTTVLSPELSEINSGAMDWVELYNPQENSIDLSGFALVSDDEMYYFTGDCGTIDAKHYLLLVDEDAENPEYQNGNCKLPYGIKTSGHLELVDPNGDIVDVADWNNVAYVAGHSYAKTESGDWAATSTQTPFSKNVFTDEITMPTVVDFSSGLYDRDIAYVQNPPFGSITNVHLRVYSSSSECECWQFQEAHNDEKCDCTWDDVNEDETSRDLTKATMPCSVSIDVDDEPEFWYDNVNAANSSDRQPRTDVNCDVAVRGGFSRESSIKSYNIKIGKTIVPRTWRGLKRLNMVKMPWELTGGAITTALYEQFAQMKHWNGMRTTVANLTVTVVDPDSEEIIEVLNMGRYNLFENIDEDALDRHGQAARTLGGDRLESHVYKLNEFDFNWKDQYDNMPAVIDETDEQAMFEFEYRLEAKDSLSTLKLQEVMKNLNDRGNMSFVDAVHKHFDMDNLATFVAVNVLCGDIDHSAKNSYIYSTTGTDKWYMTPWDYDASWQPIMDMGPQASSPQRYQDHYLFRGILFHDELRDEFYPLYKEKVRELQEGYFARDTIEGLITKHANVLEPFFQSGKVDRDVLGIRAWDSVESTTAEFDPVKMNYNLSPHTNVMGQFDFITGAVQEFTYDDPPPIMFDPIFVEEVNDDDTKFKLYVNPVFSPVDNHLETVINIYKNRPFDEFVDPDDSDSIYEDRFYEPEWEDVVLATTVDPSVVADVEWDNRFVVELDCEDVEECADTDCWVTSYTKDVVTGERSAGGSVEKQARFEGSGCSF</sequence>
<gene>
    <name evidence="3" type="ORF">SARC_05104</name>
</gene>
<name>A0A0L0G0I2_9EUKA</name>
<dbReference type="SUPFAM" id="SSF74853">
    <property type="entry name" value="Lamin A/C globular tail domain"/>
    <property type="match status" value="1"/>
</dbReference>
<dbReference type="InterPro" id="IPR001322">
    <property type="entry name" value="Lamin_tail_dom"/>
</dbReference>
<dbReference type="GeneID" id="25905608"/>
<keyword evidence="1" id="KW-0732">Signal</keyword>
<dbReference type="Proteomes" id="UP000054560">
    <property type="component" value="Unassembled WGS sequence"/>
</dbReference>
<dbReference type="EMBL" id="KQ241910">
    <property type="protein sequence ID" value="KNC82607.1"/>
    <property type="molecule type" value="Genomic_DNA"/>
</dbReference>
<dbReference type="RefSeq" id="XP_014156509.1">
    <property type="nucleotide sequence ID" value="XM_014301034.1"/>
</dbReference>
<feature type="signal peptide" evidence="1">
    <location>
        <begin position="1"/>
        <end position="22"/>
    </location>
</feature>
<dbReference type="Pfam" id="PF08757">
    <property type="entry name" value="CotH"/>
    <property type="match status" value="1"/>
</dbReference>